<dbReference type="Pfam" id="PF02931">
    <property type="entry name" value="Neur_chan_LBD"/>
    <property type="match status" value="1"/>
</dbReference>
<proteinExistence type="predicted"/>
<evidence type="ECO:0000259" key="12">
    <source>
        <dbReference type="PROSITE" id="PS50222"/>
    </source>
</evidence>
<keyword evidence="9" id="KW-0393">Immunoglobulin domain</keyword>
<dbReference type="InterPro" id="IPR003598">
    <property type="entry name" value="Ig_sub2"/>
</dbReference>
<keyword evidence="2" id="KW-0964">Secreted</keyword>
<dbReference type="Proteomes" id="UP001145742">
    <property type="component" value="Unassembled WGS sequence"/>
</dbReference>
<dbReference type="InterPro" id="IPR036397">
    <property type="entry name" value="RNaseH_sf"/>
</dbReference>
<dbReference type="PROSITE" id="PS00236">
    <property type="entry name" value="NEUROTR_ION_CHANNEL"/>
    <property type="match status" value="1"/>
</dbReference>
<comment type="subcellular location">
    <subcellularLocation>
        <location evidence="1">Secreted</location>
    </subcellularLocation>
    <subcellularLocation>
        <location evidence="10">Synaptic cell membrane</location>
        <topology evidence="10">Multi-pass membrane protein</topology>
    </subcellularLocation>
</comment>
<dbReference type="EMBL" id="WHWB01034574">
    <property type="protein sequence ID" value="KAJ7407939.1"/>
    <property type="molecule type" value="Genomic_DNA"/>
</dbReference>
<dbReference type="Gene3D" id="1.10.238.10">
    <property type="entry name" value="EF-hand"/>
    <property type="match status" value="1"/>
</dbReference>
<organism evidence="17 18">
    <name type="scientific">Willisornis vidua</name>
    <name type="common">Xingu scale-backed antbird</name>
    <dbReference type="NCBI Taxonomy" id="1566151"/>
    <lineage>
        <taxon>Eukaryota</taxon>
        <taxon>Metazoa</taxon>
        <taxon>Chordata</taxon>
        <taxon>Craniata</taxon>
        <taxon>Vertebrata</taxon>
        <taxon>Euteleostomi</taxon>
        <taxon>Archelosauria</taxon>
        <taxon>Archosauria</taxon>
        <taxon>Dinosauria</taxon>
        <taxon>Saurischia</taxon>
        <taxon>Theropoda</taxon>
        <taxon>Coelurosauria</taxon>
        <taxon>Aves</taxon>
        <taxon>Neognathae</taxon>
        <taxon>Neoaves</taxon>
        <taxon>Telluraves</taxon>
        <taxon>Australaves</taxon>
        <taxon>Passeriformes</taxon>
        <taxon>Thamnophilidae</taxon>
        <taxon>Willisornis</taxon>
    </lineage>
</organism>
<keyword evidence="3" id="KW-0479">Metal-binding</keyword>
<evidence type="ECO:0000313" key="17">
    <source>
        <dbReference type="EMBL" id="KAJ7407939.1"/>
    </source>
</evidence>
<feature type="region of interest" description="Disordered" evidence="11">
    <location>
        <begin position="899"/>
        <end position="925"/>
    </location>
</feature>
<dbReference type="PRINTS" id="PR00450">
    <property type="entry name" value="RECOVERIN"/>
</dbReference>
<feature type="domain" description="Kazal-like" evidence="16">
    <location>
        <begin position="727"/>
        <end position="775"/>
    </location>
</feature>
<feature type="domain" description="Ig-like" evidence="13">
    <location>
        <begin position="777"/>
        <end position="874"/>
    </location>
</feature>
<dbReference type="CDD" id="cd00051">
    <property type="entry name" value="EFh"/>
    <property type="match status" value="2"/>
</dbReference>
<reference evidence="17" key="1">
    <citation type="submission" date="2019-10" db="EMBL/GenBank/DDBJ databases">
        <authorList>
            <person name="Soares A.E.R."/>
            <person name="Aleixo A."/>
            <person name="Schneider P."/>
            <person name="Miyaki C.Y."/>
            <person name="Schneider M.P."/>
            <person name="Mello C."/>
            <person name="Vasconcelos A.T.R."/>
        </authorList>
    </citation>
    <scope>NUCLEOTIDE SEQUENCE</scope>
    <source>
        <tissue evidence="17">Muscle</tissue>
    </source>
</reference>
<evidence type="ECO:0000256" key="6">
    <source>
        <dbReference type="ARBA" id="ARBA00023018"/>
    </source>
</evidence>
<dbReference type="SUPFAM" id="SSF100895">
    <property type="entry name" value="Kazal-type serine protease inhibitors"/>
    <property type="match status" value="1"/>
</dbReference>
<keyword evidence="18" id="KW-1185">Reference proteome</keyword>
<dbReference type="Pfam" id="PF00050">
    <property type="entry name" value="Kazal_1"/>
    <property type="match status" value="1"/>
</dbReference>
<evidence type="ECO:0000256" key="1">
    <source>
        <dbReference type="ARBA" id="ARBA00004613"/>
    </source>
</evidence>
<dbReference type="InterPro" id="IPR036734">
    <property type="entry name" value="Neur_chan_lig-bd_sf"/>
</dbReference>
<dbReference type="InterPro" id="IPR003599">
    <property type="entry name" value="Ig_sub"/>
</dbReference>
<dbReference type="InterPro" id="IPR007110">
    <property type="entry name" value="Ig-like_dom"/>
</dbReference>
<comment type="caution">
    <text evidence="17">The sequence shown here is derived from an EMBL/GenBank/DDBJ whole genome shotgun (WGS) entry which is preliminary data.</text>
</comment>
<feature type="domain" description="IGFBP N-terminal" evidence="15">
    <location>
        <begin position="650"/>
        <end position="736"/>
    </location>
</feature>
<dbReference type="CDD" id="cd00104">
    <property type="entry name" value="KAZAL_FS"/>
    <property type="match status" value="1"/>
</dbReference>
<evidence type="ECO:0000256" key="9">
    <source>
        <dbReference type="ARBA" id="ARBA00023319"/>
    </source>
</evidence>
<name>A0ABQ9CRS0_9PASS</name>
<protein>
    <submittedName>
        <fullName evidence="17">Uncharacterized protein</fullName>
    </submittedName>
</protein>
<dbReference type="Gene3D" id="2.70.170.10">
    <property type="entry name" value="Neurotransmitter-gated ion-channel ligand-binding domain"/>
    <property type="match status" value="1"/>
</dbReference>
<keyword evidence="7" id="KW-0472">Membrane</keyword>
<evidence type="ECO:0000256" key="10">
    <source>
        <dbReference type="ARBA" id="ARBA00034099"/>
    </source>
</evidence>
<feature type="compositionally biased region" description="Acidic residues" evidence="11">
    <location>
        <begin position="899"/>
        <end position="917"/>
    </location>
</feature>
<dbReference type="InterPro" id="IPR036058">
    <property type="entry name" value="Kazal_dom_sf"/>
</dbReference>
<dbReference type="Gene3D" id="4.10.40.20">
    <property type="match status" value="1"/>
</dbReference>
<dbReference type="InterPro" id="IPR000867">
    <property type="entry name" value="IGFBP-like"/>
</dbReference>
<dbReference type="SMART" id="SM00280">
    <property type="entry name" value="KAZAL"/>
    <property type="match status" value="1"/>
</dbReference>
<dbReference type="InterPro" id="IPR013783">
    <property type="entry name" value="Ig-like_fold"/>
</dbReference>
<dbReference type="SMART" id="SM00054">
    <property type="entry name" value="EFh"/>
    <property type="match status" value="3"/>
</dbReference>
<dbReference type="PROSITE" id="PS51323">
    <property type="entry name" value="IGFBP_N_2"/>
    <property type="match status" value="1"/>
</dbReference>
<dbReference type="InterPro" id="IPR013098">
    <property type="entry name" value="Ig_I-set"/>
</dbReference>
<dbReference type="PROSITE" id="PS51465">
    <property type="entry name" value="KAZAL_2"/>
    <property type="match status" value="1"/>
</dbReference>
<dbReference type="InterPro" id="IPR036179">
    <property type="entry name" value="Ig-like_dom_sf"/>
</dbReference>
<dbReference type="PROSITE" id="PS00018">
    <property type="entry name" value="EF_HAND_1"/>
    <property type="match status" value="2"/>
</dbReference>
<dbReference type="Gene3D" id="3.30.420.10">
    <property type="entry name" value="Ribonuclease H-like superfamily/Ribonuclease H"/>
    <property type="match status" value="1"/>
</dbReference>
<dbReference type="InterPro" id="IPR011992">
    <property type="entry name" value="EF-hand-dom_pair"/>
</dbReference>
<dbReference type="SUPFAM" id="SSF57184">
    <property type="entry name" value="Growth factor receptor domain"/>
    <property type="match status" value="1"/>
</dbReference>
<dbReference type="Pfam" id="PF13833">
    <property type="entry name" value="EF-hand_8"/>
    <property type="match status" value="1"/>
</dbReference>
<keyword evidence="4" id="KW-0732">Signal</keyword>
<dbReference type="PROSITE" id="PS50994">
    <property type="entry name" value="INTEGRASE"/>
    <property type="match status" value="1"/>
</dbReference>
<evidence type="ECO:0000256" key="4">
    <source>
        <dbReference type="ARBA" id="ARBA00022729"/>
    </source>
</evidence>
<accession>A0ABQ9CRS0</accession>
<dbReference type="InterPro" id="IPR009030">
    <property type="entry name" value="Growth_fac_rcpt_cys_sf"/>
</dbReference>
<dbReference type="SUPFAM" id="SSF90112">
    <property type="entry name" value="Neurotransmitter-gated ion-channel transmembrane pore"/>
    <property type="match status" value="1"/>
</dbReference>
<dbReference type="InterPro" id="IPR018247">
    <property type="entry name" value="EF_Hand_1_Ca_BS"/>
</dbReference>
<dbReference type="Pfam" id="PF07679">
    <property type="entry name" value="I-set"/>
    <property type="match status" value="1"/>
</dbReference>
<dbReference type="SMART" id="SM00408">
    <property type="entry name" value="IGc2"/>
    <property type="match status" value="1"/>
</dbReference>
<evidence type="ECO:0000259" key="15">
    <source>
        <dbReference type="PROSITE" id="PS51323"/>
    </source>
</evidence>
<feature type="domain" description="EF-hand" evidence="12">
    <location>
        <begin position="129"/>
        <end position="164"/>
    </location>
</feature>
<dbReference type="InterPro" id="IPR006202">
    <property type="entry name" value="Neur_chan_lig-bd"/>
</dbReference>
<evidence type="ECO:0000259" key="16">
    <source>
        <dbReference type="PROSITE" id="PS51465"/>
    </source>
</evidence>
<dbReference type="SUPFAM" id="SSF53098">
    <property type="entry name" value="Ribonuclease H-like"/>
    <property type="match status" value="1"/>
</dbReference>
<gene>
    <name evidence="17" type="ORF">WISP_123680</name>
</gene>
<dbReference type="InterPro" id="IPR036719">
    <property type="entry name" value="Neuro-gated_channel_TM_sf"/>
</dbReference>
<dbReference type="InterPro" id="IPR011390">
    <property type="entry name" value="IGFBP_rP_mac25"/>
</dbReference>
<feature type="domain" description="EF-hand" evidence="12">
    <location>
        <begin position="177"/>
        <end position="212"/>
    </location>
</feature>
<evidence type="ECO:0000256" key="3">
    <source>
        <dbReference type="ARBA" id="ARBA00022723"/>
    </source>
</evidence>
<dbReference type="PANTHER" id="PTHR14186:SF14">
    <property type="entry name" value="KAZAL-TYPE SERINE PROTEASE INHIBITOR DOMAIN-CONTAINING PROTEIN 1"/>
    <property type="match status" value="1"/>
</dbReference>
<keyword evidence="6" id="KW-0770">Synapse</keyword>
<keyword evidence="8" id="KW-1015">Disulfide bond</keyword>
<keyword evidence="5" id="KW-0106">Calcium</keyword>
<evidence type="ECO:0000259" key="13">
    <source>
        <dbReference type="PROSITE" id="PS50835"/>
    </source>
</evidence>
<evidence type="ECO:0000256" key="2">
    <source>
        <dbReference type="ARBA" id="ARBA00022525"/>
    </source>
</evidence>
<dbReference type="InterPro" id="IPR001584">
    <property type="entry name" value="Integrase_cat-core"/>
</dbReference>
<dbReference type="Pfam" id="PF13499">
    <property type="entry name" value="EF-hand_7"/>
    <property type="match status" value="1"/>
</dbReference>
<dbReference type="SUPFAM" id="SSF47473">
    <property type="entry name" value="EF-hand"/>
    <property type="match status" value="1"/>
</dbReference>
<evidence type="ECO:0000259" key="14">
    <source>
        <dbReference type="PROSITE" id="PS50994"/>
    </source>
</evidence>
<dbReference type="PROSITE" id="PS50835">
    <property type="entry name" value="IG_LIKE"/>
    <property type="match status" value="1"/>
</dbReference>
<dbReference type="SUPFAM" id="SSF63712">
    <property type="entry name" value="Nicotinic receptor ligand binding domain-like"/>
    <property type="match status" value="1"/>
</dbReference>
<dbReference type="SMART" id="SM00409">
    <property type="entry name" value="IG"/>
    <property type="match status" value="1"/>
</dbReference>
<dbReference type="SUPFAM" id="SSF48726">
    <property type="entry name" value="Immunoglobulin"/>
    <property type="match status" value="1"/>
</dbReference>
<dbReference type="PROSITE" id="PS50222">
    <property type="entry name" value="EF_HAND_2"/>
    <property type="match status" value="3"/>
</dbReference>
<feature type="domain" description="Integrase catalytic" evidence="14">
    <location>
        <begin position="1"/>
        <end position="92"/>
    </location>
</feature>
<dbReference type="Gene3D" id="3.30.60.30">
    <property type="match status" value="1"/>
</dbReference>
<dbReference type="PANTHER" id="PTHR14186">
    <property type="entry name" value="INSULIN-LIKE GROWTH FACTOR BINDING PROTEIN-RELATED"/>
    <property type="match status" value="1"/>
</dbReference>
<dbReference type="InterPro" id="IPR018000">
    <property type="entry name" value="Neurotransmitter_ion_chnl_CS"/>
</dbReference>
<evidence type="ECO:0000256" key="8">
    <source>
        <dbReference type="ARBA" id="ARBA00023157"/>
    </source>
</evidence>
<dbReference type="InterPro" id="IPR012337">
    <property type="entry name" value="RNaseH-like_sf"/>
</dbReference>
<evidence type="ECO:0000313" key="18">
    <source>
        <dbReference type="Proteomes" id="UP001145742"/>
    </source>
</evidence>
<evidence type="ECO:0000256" key="7">
    <source>
        <dbReference type="ARBA" id="ARBA00023136"/>
    </source>
</evidence>
<evidence type="ECO:0000256" key="11">
    <source>
        <dbReference type="SAM" id="MobiDB-lite"/>
    </source>
</evidence>
<evidence type="ECO:0000256" key="5">
    <source>
        <dbReference type="ARBA" id="ARBA00022837"/>
    </source>
</evidence>
<dbReference type="InterPro" id="IPR002350">
    <property type="entry name" value="Kazal_dom"/>
</dbReference>
<dbReference type="InterPro" id="IPR002048">
    <property type="entry name" value="EF_hand_dom"/>
</dbReference>
<sequence length="925" mass="103378">MVEATTGWLETHPVSHATARNTILGLKKQVLWRHGTPEGIESDNGTHFKNSLIDTWAREHGIKWMYQIPYHAPAARKVERCNGLLKTTLKALDASMYAHYLFNAFDTAQNGSVKFEDFVMALSILLRGTVHEKLRWTFNLYDINKDGFINKEEMTDIVKAIYDMMGKYTYPVLKEDAPRQHVEVFFQKMDKNKDGVVTLDEFIESCQERELKENFVSLHHIRSALCEIRNRSCMSRAEIGELVMDLPLLLGQKRTEWEHRGFGIGNVAAMLGEILFQGTVAAPVETLLSHRGMDPTGQLELAGCSTARTASPRVMGSVGRCSLGHLSSLHSSDTASLPGFENLTLGYNKYLRPCFGGEPVQIAMSLDIASISSISESDMDYTATISLRQRWADPRLVFHGNKSFTLDARLVALLWVPDTYIVDSKKSFLHDVTVGNRLIRLFSNGTILYALRITTTVACNMDLSKYPMDTQTCRLQLESWGYDENDVIFTWLRGNDSVHGIEKLRLSQYTVERYYTLVSRSQQETGVTTVLSMTTLMIGSRSSLSKTNCFIKAIDVYLGICFSFIFGALVEYAVAHYSSSQKCAAKVPPEGPANELTKEMEEVNITNILNNSITSYKQQISFTSIEISSDNVNCSDLTMKSHEKINRRGIVPVGIQVPNVSEFNGVKTFVFPEDCPAGTVLDRCGCCPECGNVEGQICDLDQGNHFYGQCGDDLECRLDADEARFGEVPEPQCVCKSQESICGPEGKTYENICQFNKAYAAKRNITVKHKGPCESAPVISMPPQDAQNYTGNDVIFGCEVSAYPMPHLEWKKKGNDMFLPGDDTHVSVQARGGPQKYGVTGWLQIQGLKKSDEGIYICHTKNKYGATYASARLKVIDDPSPPFAFTAGSRSASYSIEYEEYYDNSDEDDDEEYESGDYDNGNNPE</sequence>
<feature type="domain" description="EF-hand" evidence="12">
    <location>
        <begin position="93"/>
        <end position="128"/>
    </location>
</feature>
<dbReference type="Gene3D" id="2.60.40.10">
    <property type="entry name" value="Immunoglobulins"/>
    <property type="match status" value="1"/>
</dbReference>